<comment type="similarity">
    <text evidence="3">Belongs to the ATG2 family.</text>
</comment>
<evidence type="ECO:0000256" key="12">
    <source>
        <dbReference type="SAM" id="MobiDB-lite"/>
    </source>
</evidence>
<keyword evidence="5" id="KW-0813">Transport</keyword>
<dbReference type="Pfam" id="PF13329">
    <property type="entry name" value="ATG2_CAD"/>
    <property type="match status" value="1"/>
</dbReference>
<dbReference type="GO" id="GO:0061709">
    <property type="term" value="P:reticulophagy"/>
    <property type="evidence" value="ECO:0007669"/>
    <property type="project" value="TreeGrafter"/>
</dbReference>
<dbReference type="GO" id="GO:0034727">
    <property type="term" value="P:piecemeal microautophagy of the nucleus"/>
    <property type="evidence" value="ECO:0007669"/>
    <property type="project" value="TreeGrafter"/>
</dbReference>
<feature type="region of interest" description="Disordered" evidence="12">
    <location>
        <begin position="256"/>
        <end position="297"/>
    </location>
</feature>
<evidence type="ECO:0000313" key="14">
    <source>
        <dbReference type="Proteomes" id="UP001174909"/>
    </source>
</evidence>
<evidence type="ECO:0000256" key="11">
    <source>
        <dbReference type="ARBA" id="ARBA00024615"/>
    </source>
</evidence>
<evidence type="ECO:0000256" key="2">
    <source>
        <dbReference type="ARBA" id="ARBA00004623"/>
    </source>
</evidence>
<dbReference type="GO" id="GO:0034045">
    <property type="term" value="C:phagophore assembly site membrane"/>
    <property type="evidence" value="ECO:0007669"/>
    <property type="project" value="UniProtKB-SubCell"/>
</dbReference>
<dbReference type="GO" id="GO:0000422">
    <property type="term" value="P:autophagy of mitochondrion"/>
    <property type="evidence" value="ECO:0007669"/>
    <property type="project" value="TreeGrafter"/>
</dbReference>
<sequence length="297" mass="32516">MFEFFSHISDTSSLYHPPSPPATVTSAAPTPPVSTQGKQVFIRLFVFQPALPIKIDYTTKWRFPTDTMGTLPGILISLYHLDNSELTLKALNCKTGFLGWDSLLECVAREWSTDIMSRQLPLILKGVGPTHYITQFVHGVVDLVRLPYHQYQEDGRIVWGLQQGASSFSASTGLAVVELTSRTLETLQSVAQMVYDLVTPVPAEGHASQGPSQRRAPHQPQDFREGVSNAYDVVASGLTGAAVDLYTVASVEHEERGVTGAVGGYPPTDPRDRRETSHTALRGHPTRSGRSQESICP</sequence>
<keyword evidence="7" id="KW-0072">Autophagy</keyword>
<evidence type="ECO:0000256" key="6">
    <source>
        <dbReference type="ARBA" id="ARBA00022824"/>
    </source>
</evidence>
<feature type="region of interest" description="Disordered" evidence="12">
    <location>
        <begin position="202"/>
        <end position="222"/>
    </location>
</feature>
<evidence type="ECO:0000256" key="8">
    <source>
        <dbReference type="ARBA" id="ARBA00023055"/>
    </source>
</evidence>
<accession>A0AA35RYJ1</accession>
<keyword evidence="8" id="KW-0445">Lipid transport</keyword>
<dbReference type="GO" id="GO:0005789">
    <property type="term" value="C:endoplasmic reticulum membrane"/>
    <property type="evidence" value="ECO:0007669"/>
    <property type="project" value="UniProtKB-SubCell"/>
</dbReference>
<keyword evidence="9" id="KW-0472">Membrane</keyword>
<dbReference type="PANTHER" id="PTHR13190:SF1">
    <property type="entry name" value="AUTOPHAGY-RELATED 2, ISOFORM A"/>
    <property type="match status" value="1"/>
</dbReference>
<dbReference type="EMBL" id="CASHTH010001798">
    <property type="protein sequence ID" value="CAI8020054.1"/>
    <property type="molecule type" value="Genomic_DNA"/>
</dbReference>
<evidence type="ECO:0000313" key="13">
    <source>
        <dbReference type="EMBL" id="CAI8020054.1"/>
    </source>
</evidence>
<comment type="catalytic activity">
    <reaction evidence="11">
        <text>a 1,2-diacyl-sn-glycero-3-phosphoethanolamine(in) = a 1,2-diacyl-sn-glycero-3-phosphoethanolamine(out)</text>
        <dbReference type="Rhea" id="RHEA:38895"/>
        <dbReference type="ChEBI" id="CHEBI:64612"/>
    </reaction>
</comment>
<dbReference type="GO" id="GO:0043495">
    <property type="term" value="F:protein-membrane adaptor activity"/>
    <property type="evidence" value="ECO:0007669"/>
    <property type="project" value="TreeGrafter"/>
</dbReference>
<comment type="caution">
    <text evidence="13">The sequence shown here is derived from an EMBL/GenBank/DDBJ whole genome shotgun (WGS) entry which is preliminary data.</text>
</comment>
<keyword evidence="14" id="KW-1185">Reference proteome</keyword>
<keyword evidence="6" id="KW-0256">Endoplasmic reticulum</keyword>
<evidence type="ECO:0000256" key="5">
    <source>
        <dbReference type="ARBA" id="ARBA00022448"/>
    </source>
</evidence>
<evidence type="ECO:0000256" key="9">
    <source>
        <dbReference type="ARBA" id="ARBA00023136"/>
    </source>
</evidence>
<dbReference type="PANTHER" id="PTHR13190">
    <property type="entry name" value="AUTOPHAGY-RELATED 2, ISOFORM A"/>
    <property type="match status" value="1"/>
</dbReference>
<comment type="catalytic activity">
    <reaction evidence="10">
        <text>a 1,2-diacyl-sn-glycero-3-phospho-L-serine(in) = a 1,2-diacyl-sn-glycero-3-phospho-L-serine(out)</text>
        <dbReference type="Rhea" id="RHEA:38663"/>
        <dbReference type="ChEBI" id="CHEBI:57262"/>
    </reaction>
</comment>
<comment type="subcellular location">
    <subcellularLocation>
        <location evidence="1">Endoplasmic reticulum membrane</location>
        <topology evidence="1">Peripheral membrane protein</topology>
    </subcellularLocation>
    <subcellularLocation>
        <location evidence="2">Preautophagosomal structure membrane</location>
        <topology evidence="2">Peripheral membrane protein</topology>
    </subcellularLocation>
</comment>
<dbReference type="GO" id="GO:0006869">
    <property type="term" value="P:lipid transport"/>
    <property type="evidence" value="ECO:0007669"/>
    <property type="project" value="UniProtKB-KW"/>
</dbReference>
<evidence type="ECO:0000256" key="4">
    <source>
        <dbReference type="ARBA" id="ARBA00018070"/>
    </source>
</evidence>
<dbReference type="GO" id="GO:0000045">
    <property type="term" value="P:autophagosome assembly"/>
    <property type="evidence" value="ECO:0007669"/>
    <property type="project" value="TreeGrafter"/>
</dbReference>
<organism evidence="13 14">
    <name type="scientific">Geodia barretti</name>
    <name type="common">Barrett's horny sponge</name>
    <dbReference type="NCBI Taxonomy" id="519541"/>
    <lineage>
        <taxon>Eukaryota</taxon>
        <taxon>Metazoa</taxon>
        <taxon>Porifera</taxon>
        <taxon>Demospongiae</taxon>
        <taxon>Heteroscleromorpha</taxon>
        <taxon>Tetractinellida</taxon>
        <taxon>Astrophorina</taxon>
        <taxon>Geodiidae</taxon>
        <taxon>Geodia</taxon>
    </lineage>
</organism>
<reference evidence="13" key="1">
    <citation type="submission" date="2023-03" db="EMBL/GenBank/DDBJ databases">
        <authorList>
            <person name="Steffen K."/>
            <person name="Cardenas P."/>
        </authorList>
    </citation>
    <scope>NUCLEOTIDE SEQUENCE</scope>
</reference>
<proteinExistence type="inferred from homology"/>
<evidence type="ECO:0000256" key="7">
    <source>
        <dbReference type="ARBA" id="ARBA00023006"/>
    </source>
</evidence>
<name>A0AA35RYJ1_GEOBA</name>
<feature type="compositionally biased region" description="Polar residues" evidence="12">
    <location>
        <begin position="288"/>
        <end position="297"/>
    </location>
</feature>
<gene>
    <name evidence="13" type="ORF">GBAR_LOCUS12013</name>
</gene>
<dbReference type="Proteomes" id="UP001174909">
    <property type="component" value="Unassembled WGS sequence"/>
</dbReference>
<evidence type="ECO:0000256" key="10">
    <source>
        <dbReference type="ARBA" id="ARBA00024479"/>
    </source>
</evidence>
<dbReference type="AlphaFoldDB" id="A0AA35RYJ1"/>
<evidence type="ECO:0000256" key="3">
    <source>
        <dbReference type="ARBA" id="ARBA00009714"/>
    </source>
</evidence>
<feature type="region of interest" description="Disordered" evidence="12">
    <location>
        <begin position="9"/>
        <end position="31"/>
    </location>
</feature>
<evidence type="ECO:0000256" key="1">
    <source>
        <dbReference type="ARBA" id="ARBA00004406"/>
    </source>
</evidence>
<dbReference type="GO" id="GO:0032266">
    <property type="term" value="F:phosphatidylinositol-3-phosphate binding"/>
    <property type="evidence" value="ECO:0007669"/>
    <property type="project" value="TreeGrafter"/>
</dbReference>
<protein>
    <recommendedName>
        <fullName evidence="4">Autophagy-related protein 2</fullName>
    </recommendedName>
</protein>
<dbReference type="GO" id="GO:0061723">
    <property type="term" value="P:glycophagy"/>
    <property type="evidence" value="ECO:0007669"/>
    <property type="project" value="TreeGrafter"/>
</dbReference>
<dbReference type="InterPro" id="IPR026849">
    <property type="entry name" value="ATG2"/>
</dbReference>
<dbReference type="GO" id="GO:0061908">
    <property type="term" value="C:phagophore"/>
    <property type="evidence" value="ECO:0007669"/>
    <property type="project" value="TreeGrafter"/>
</dbReference>